<accession>A0A7S3GIT1</accession>
<comment type="similarity">
    <text evidence="1">Belongs to the sel-1 family.</text>
</comment>
<evidence type="ECO:0000256" key="1">
    <source>
        <dbReference type="ARBA" id="ARBA00038101"/>
    </source>
</evidence>
<dbReference type="Gene3D" id="1.25.40.10">
    <property type="entry name" value="Tetratricopeptide repeat domain"/>
    <property type="match status" value="1"/>
</dbReference>
<dbReference type="SMART" id="SM00671">
    <property type="entry name" value="SEL1"/>
    <property type="match status" value="5"/>
</dbReference>
<organism evidence="3">
    <name type="scientific">Palpitomonas bilix</name>
    <dbReference type="NCBI Taxonomy" id="652834"/>
    <lineage>
        <taxon>Eukaryota</taxon>
        <taxon>Eukaryota incertae sedis</taxon>
    </lineage>
</organism>
<feature type="compositionally biased region" description="Basic and acidic residues" evidence="2">
    <location>
        <begin position="607"/>
        <end position="634"/>
    </location>
</feature>
<dbReference type="PANTHER" id="PTHR11102">
    <property type="entry name" value="SEL-1-LIKE PROTEIN"/>
    <property type="match status" value="1"/>
</dbReference>
<proteinExistence type="inferred from homology"/>
<dbReference type="Pfam" id="PF08238">
    <property type="entry name" value="Sel1"/>
    <property type="match status" value="4"/>
</dbReference>
<sequence length="634" mass="71934">MREDKGEERYGQVEGQQYYQGFRKFVTFVLGEGVEAGDKRPREGDKDVGKELMPYIKHNKRPRQMQRSRLNSEGMPSSSKTVSKLSKARYCLRIREGNAASGSSGYLVPSSSETEAERVMSACINHFGLERKEQRMVEDSQQLNEGEIERTHLFLIFMVEMVWDLLFAVASMPVFNDLLRTDEAHIKEVERVVDEIALVVEYIFDVVALLQWYSNFDSSVYCNELLEECREVYLRCESLLTAFTSALKPVNSDLNIHSLSEVKRLIRGRFVPSQFRSEGGRKEEQEERKMEEEGKEREIDEGDERAKSEDWSGERRRGDSAGMRHTDQPGVEHRSGGRRHAVNVISLFKKIFIENFNLAGWIKKRENGRPRKQNVGPIRPYEVFRCKPIDFASIKRRYEEEGDLEAGHILSYYYGVGVHAVKDKARSHSLILEVAKKGHWGSIGYCHEIGLGDHKKDQRLAVEYYKQGTLDGDVISINNLAVAFGEGSGGLEPNKKVAAALYRYAAELGHSRAVCNLGAEYQYGDLEETDERQAALLFNEAAYRGDATAMLYMGNCYKSGKGVAQNMEIAKRYYTEAARLGEEDAKQVLLHMEMPASASQAGLLSDGENRDSTSFEGGSEREARRDEESRCAVQ</sequence>
<dbReference type="PANTHER" id="PTHR11102:SF160">
    <property type="entry name" value="ERAD-ASSOCIATED E3 UBIQUITIN-PROTEIN LIGASE COMPONENT HRD3"/>
    <property type="match status" value="1"/>
</dbReference>
<evidence type="ECO:0000256" key="2">
    <source>
        <dbReference type="SAM" id="MobiDB-lite"/>
    </source>
</evidence>
<dbReference type="InterPro" id="IPR050767">
    <property type="entry name" value="Sel1_AlgK"/>
</dbReference>
<gene>
    <name evidence="3" type="ORF">PBIL07802_LOCUS29954</name>
</gene>
<evidence type="ECO:0000313" key="3">
    <source>
        <dbReference type="EMBL" id="CAE0267609.1"/>
    </source>
</evidence>
<feature type="region of interest" description="Disordered" evidence="2">
    <location>
        <begin position="276"/>
        <end position="337"/>
    </location>
</feature>
<dbReference type="AlphaFoldDB" id="A0A7S3GIT1"/>
<dbReference type="InterPro" id="IPR011990">
    <property type="entry name" value="TPR-like_helical_dom_sf"/>
</dbReference>
<name>A0A7S3GIT1_9EUKA</name>
<feature type="region of interest" description="Disordered" evidence="2">
    <location>
        <begin position="599"/>
        <end position="634"/>
    </location>
</feature>
<feature type="compositionally biased region" description="Polar residues" evidence="2">
    <location>
        <begin position="67"/>
        <end position="80"/>
    </location>
</feature>
<reference evidence="3" key="1">
    <citation type="submission" date="2021-01" db="EMBL/GenBank/DDBJ databases">
        <authorList>
            <person name="Corre E."/>
            <person name="Pelletier E."/>
            <person name="Niang G."/>
            <person name="Scheremetjew M."/>
            <person name="Finn R."/>
            <person name="Kale V."/>
            <person name="Holt S."/>
            <person name="Cochrane G."/>
            <person name="Meng A."/>
            <person name="Brown T."/>
            <person name="Cohen L."/>
        </authorList>
    </citation>
    <scope>NUCLEOTIDE SEQUENCE</scope>
    <source>
        <strain evidence="3">NIES-2562</strain>
    </source>
</reference>
<dbReference type="EMBL" id="HBIB01045677">
    <property type="protein sequence ID" value="CAE0267609.1"/>
    <property type="molecule type" value="Transcribed_RNA"/>
</dbReference>
<feature type="compositionally biased region" description="Basic and acidic residues" evidence="2">
    <location>
        <begin position="278"/>
        <end position="335"/>
    </location>
</feature>
<protein>
    <submittedName>
        <fullName evidence="3">Uncharacterized protein</fullName>
    </submittedName>
</protein>
<dbReference type="SUPFAM" id="SSF81901">
    <property type="entry name" value="HCP-like"/>
    <property type="match status" value="1"/>
</dbReference>
<feature type="region of interest" description="Disordered" evidence="2">
    <location>
        <begin position="60"/>
        <end position="80"/>
    </location>
</feature>
<dbReference type="InterPro" id="IPR006597">
    <property type="entry name" value="Sel1-like"/>
</dbReference>